<reference evidence="3" key="2">
    <citation type="submission" date="2013-12" db="EMBL/GenBank/DDBJ databases">
        <title>Evolution of pathogenesis and genome organization in the Tremellales.</title>
        <authorList>
            <person name="Cuomo C."/>
            <person name="Litvintseva A."/>
            <person name="Heitman J."/>
            <person name="Chen Y."/>
            <person name="Sun S."/>
            <person name="Springer D."/>
            <person name="Dromer F."/>
            <person name="Young S."/>
            <person name="Zeng Q."/>
            <person name="Chapman S."/>
            <person name="Gujja S."/>
            <person name="Saif S."/>
            <person name="Birren B."/>
        </authorList>
    </citation>
    <scope>NUCLEOTIDE SEQUENCE [LARGE SCALE GENOMIC DNA]</scope>
    <source>
        <strain evidence="3">BCC8398</strain>
    </source>
</reference>
<gene>
    <name evidence="2" type="ORF">I316_01687</name>
</gene>
<dbReference type="OrthoDB" id="4095724at2759"/>
<protein>
    <submittedName>
        <fullName evidence="2">Uncharacterized protein</fullName>
    </submittedName>
</protein>
<reference evidence="2 3" key="1">
    <citation type="submission" date="2013-07" db="EMBL/GenBank/DDBJ databases">
        <title>The Genome Sequence of Cryptococcus heveanensis BCC8398.</title>
        <authorList>
            <consortium name="The Broad Institute Genome Sequencing Platform"/>
            <person name="Cuomo C."/>
            <person name="Litvintseva A."/>
            <person name="Chen Y."/>
            <person name="Heitman J."/>
            <person name="Sun S."/>
            <person name="Springer D."/>
            <person name="Dromer F."/>
            <person name="Young S.K."/>
            <person name="Zeng Q."/>
            <person name="Gargeya S."/>
            <person name="Fitzgerald M."/>
            <person name="Abouelleil A."/>
            <person name="Alvarado L."/>
            <person name="Berlin A.M."/>
            <person name="Chapman S.B."/>
            <person name="Dewar J."/>
            <person name="Goldberg J."/>
            <person name="Griggs A."/>
            <person name="Gujja S."/>
            <person name="Hansen M."/>
            <person name="Howarth C."/>
            <person name="Imamovic A."/>
            <person name="Larimer J."/>
            <person name="McCowan C."/>
            <person name="Murphy C."/>
            <person name="Pearson M."/>
            <person name="Priest M."/>
            <person name="Roberts A."/>
            <person name="Saif S."/>
            <person name="Shea T."/>
            <person name="Sykes S."/>
            <person name="Wortman J."/>
            <person name="Nusbaum C."/>
            <person name="Birren B."/>
        </authorList>
    </citation>
    <scope>NUCLEOTIDE SEQUENCE [LARGE SCALE GENOMIC DNA]</scope>
    <source>
        <strain evidence="2 3">BCC8398</strain>
    </source>
</reference>
<feature type="signal peptide" evidence="1">
    <location>
        <begin position="1"/>
        <end position="19"/>
    </location>
</feature>
<evidence type="ECO:0000256" key="1">
    <source>
        <dbReference type="SAM" id="SignalP"/>
    </source>
</evidence>
<dbReference type="AlphaFoldDB" id="A0A1B9GZH9"/>
<accession>A0A1B9GZH9</accession>
<sequence>MRSITFALIFGVHAALAASLPTTAISATTPPPVQTEHVQLDDRGLLSDITSLWGEATADVASIYSKGTSAAGSVLDEAHTIYSDVTASAKAAQTSTVSSSSGAPSHFLATGYGMAAAIGTIVSCYMITF</sequence>
<keyword evidence="3" id="KW-1185">Reference proteome</keyword>
<organism evidence="2 3">
    <name type="scientific">Kwoniella heveanensis BCC8398</name>
    <dbReference type="NCBI Taxonomy" id="1296120"/>
    <lineage>
        <taxon>Eukaryota</taxon>
        <taxon>Fungi</taxon>
        <taxon>Dikarya</taxon>
        <taxon>Basidiomycota</taxon>
        <taxon>Agaricomycotina</taxon>
        <taxon>Tremellomycetes</taxon>
        <taxon>Tremellales</taxon>
        <taxon>Cryptococcaceae</taxon>
        <taxon>Kwoniella</taxon>
    </lineage>
</organism>
<dbReference type="EMBL" id="KI669495">
    <property type="protein sequence ID" value="OCF36438.1"/>
    <property type="molecule type" value="Genomic_DNA"/>
</dbReference>
<feature type="chain" id="PRO_5044745028" evidence="1">
    <location>
        <begin position="20"/>
        <end position="129"/>
    </location>
</feature>
<proteinExistence type="predicted"/>
<keyword evidence="1" id="KW-0732">Signal</keyword>
<dbReference type="Proteomes" id="UP000092666">
    <property type="component" value="Unassembled WGS sequence"/>
</dbReference>
<evidence type="ECO:0000313" key="2">
    <source>
        <dbReference type="EMBL" id="OCF36438.1"/>
    </source>
</evidence>
<evidence type="ECO:0000313" key="3">
    <source>
        <dbReference type="Proteomes" id="UP000092666"/>
    </source>
</evidence>
<name>A0A1B9GZH9_9TREE</name>